<gene>
    <name evidence="2" type="ORF">MES4922_240007</name>
</gene>
<sequence length="77" mass="8199">MQFSFMQMFDQGEPFNVAGLSDEADGNGGEAGKCESPYQNAFPLALADVLVRHPEASANIKSSATPAPDRKNSRIAP</sequence>
<accession>A0ABN8JTX2</accession>
<feature type="region of interest" description="Disordered" evidence="1">
    <location>
        <begin position="57"/>
        <end position="77"/>
    </location>
</feature>
<evidence type="ECO:0000313" key="3">
    <source>
        <dbReference type="Proteomes" id="UP001152604"/>
    </source>
</evidence>
<dbReference type="Proteomes" id="UP001152604">
    <property type="component" value="Unassembled WGS sequence"/>
</dbReference>
<organism evidence="2 3">
    <name type="scientific">Mesorhizobium ventifaucium</name>
    <dbReference type="NCBI Taxonomy" id="666020"/>
    <lineage>
        <taxon>Bacteria</taxon>
        <taxon>Pseudomonadati</taxon>
        <taxon>Pseudomonadota</taxon>
        <taxon>Alphaproteobacteria</taxon>
        <taxon>Hyphomicrobiales</taxon>
        <taxon>Phyllobacteriaceae</taxon>
        <taxon>Mesorhizobium</taxon>
    </lineage>
</organism>
<name>A0ABN8JTX2_9HYPH</name>
<evidence type="ECO:0000256" key="1">
    <source>
        <dbReference type="SAM" id="MobiDB-lite"/>
    </source>
</evidence>
<evidence type="ECO:0000313" key="2">
    <source>
        <dbReference type="EMBL" id="CAH2400456.1"/>
    </source>
</evidence>
<reference evidence="2" key="1">
    <citation type="submission" date="2022-03" db="EMBL/GenBank/DDBJ databases">
        <authorList>
            <person name="Brunel B."/>
        </authorList>
    </citation>
    <scope>NUCLEOTIDE SEQUENCE</scope>
    <source>
        <strain evidence="2">STM4922sample</strain>
    </source>
</reference>
<feature type="compositionally biased region" description="Basic and acidic residues" evidence="1">
    <location>
        <begin position="68"/>
        <end position="77"/>
    </location>
</feature>
<comment type="caution">
    <text evidence="2">The sequence shown here is derived from an EMBL/GenBank/DDBJ whole genome shotgun (WGS) entry which is preliminary data.</text>
</comment>
<protein>
    <submittedName>
        <fullName evidence="2">Uncharacterized protein</fullName>
    </submittedName>
</protein>
<feature type="region of interest" description="Disordered" evidence="1">
    <location>
        <begin position="16"/>
        <end position="35"/>
    </location>
</feature>
<dbReference type="EMBL" id="CAKXZS010000017">
    <property type="protein sequence ID" value="CAH2400456.1"/>
    <property type="molecule type" value="Genomic_DNA"/>
</dbReference>
<keyword evidence="3" id="KW-1185">Reference proteome</keyword>
<proteinExistence type="predicted"/>